<comment type="caution">
    <text evidence="1">The sequence shown here is derived from an EMBL/GenBank/DDBJ whole genome shotgun (WGS) entry which is preliminary data.</text>
</comment>
<name>A0A5R8WVU8_9BACT</name>
<keyword evidence="2" id="KW-1185">Reference proteome</keyword>
<accession>A0A5R8WVU8</accession>
<protein>
    <submittedName>
        <fullName evidence="1">Uncharacterized protein</fullName>
    </submittedName>
</protein>
<dbReference type="AlphaFoldDB" id="A0A5R8WVU8"/>
<dbReference type="Proteomes" id="UP000305517">
    <property type="component" value="Unassembled WGS sequence"/>
</dbReference>
<evidence type="ECO:0000313" key="1">
    <source>
        <dbReference type="EMBL" id="TLM95555.1"/>
    </source>
</evidence>
<reference evidence="1 2" key="1">
    <citation type="submission" date="2019-05" db="EMBL/GenBank/DDBJ databases">
        <title>Hymenobacter edaphi sp. nov., isolated from abandoned arsenic-contaminated farmland soil.</title>
        <authorList>
            <person name="Nie L."/>
        </authorList>
    </citation>
    <scope>NUCLEOTIDE SEQUENCE [LARGE SCALE GENOMIC DNA]</scope>
    <source>
        <strain evidence="1 2">1-3-3-8</strain>
    </source>
</reference>
<proteinExistence type="predicted"/>
<evidence type="ECO:0000313" key="2">
    <source>
        <dbReference type="Proteomes" id="UP000305517"/>
    </source>
</evidence>
<dbReference type="EMBL" id="VAJM01000002">
    <property type="protein sequence ID" value="TLM95555.1"/>
    <property type="molecule type" value="Genomic_DNA"/>
</dbReference>
<gene>
    <name evidence="1" type="ORF">FDY95_07165</name>
</gene>
<sequence>MLESILRPLVGLDIEAVYLVGSLGGWDEWVEGGSDPFQLLLGLSDEWLLDVRAADAGDYIWVQLTQGRSRAQALADARSPGLWGPHPMLAGDYLASLLGQRITRVRLERDSATSAPHLSATEKTLQLFTTQHTFTVFNYAGTGLSTDLSPGEEVAQGPYWTDVG</sequence>
<organism evidence="1 2">
    <name type="scientific">Hymenobacter jeollabukensis</name>
    <dbReference type="NCBI Taxonomy" id="2025313"/>
    <lineage>
        <taxon>Bacteria</taxon>
        <taxon>Pseudomonadati</taxon>
        <taxon>Bacteroidota</taxon>
        <taxon>Cytophagia</taxon>
        <taxon>Cytophagales</taxon>
        <taxon>Hymenobacteraceae</taxon>
        <taxon>Hymenobacter</taxon>
    </lineage>
</organism>
<dbReference type="RefSeq" id="WP_138076094.1">
    <property type="nucleotide sequence ID" value="NZ_VAJM01000002.1"/>
</dbReference>